<comment type="caution">
    <text evidence="1">The sequence shown here is derived from an EMBL/GenBank/DDBJ whole genome shotgun (WGS) entry which is preliminary data.</text>
</comment>
<dbReference type="AlphaFoldDB" id="A0A4C1Y8K8"/>
<evidence type="ECO:0000313" key="2">
    <source>
        <dbReference type="Proteomes" id="UP000299102"/>
    </source>
</evidence>
<reference evidence="1 2" key="1">
    <citation type="journal article" date="2019" name="Commun. Biol.">
        <title>The bagworm genome reveals a unique fibroin gene that provides high tensile strength.</title>
        <authorList>
            <person name="Kono N."/>
            <person name="Nakamura H."/>
            <person name="Ohtoshi R."/>
            <person name="Tomita M."/>
            <person name="Numata K."/>
            <person name="Arakawa K."/>
        </authorList>
    </citation>
    <scope>NUCLEOTIDE SEQUENCE [LARGE SCALE GENOMIC DNA]</scope>
</reference>
<dbReference type="Proteomes" id="UP000299102">
    <property type="component" value="Unassembled WGS sequence"/>
</dbReference>
<keyword evidence="2" id="KW-1185">Reference proteome</keyword>
<name>A0A4C1Y8K8_EUMVA</name>
<protein>
    <submittedName>
        <fullName evidence="1">Uncharacterized protein</fullName>
    </submittedName>
</protein>
<accession>A0A4C1Y8K8</accession>
<proteinExistence type="predicted"/>
<gene>
    <name evidence="1" type="ORF">EVAR_58014_1</name>
</gene>
<dbReference type="EMBL" id="BGZK01001138">
    <property type="protein sequence ID" value="GBP72248.1"/>
    <property type="molecule type" value="Genomic_DNA"/>
</dbReference>
<sequence length="72" mass="8302">MLRYKEIRSYKVTSTHIRKYDETDGRLTKLLPKRPSREARPLTALSALGGRRKLLPKKAVSFGKTPNKYSLI</sequence>
<evidence type="ECO:0000313" key="1">
    <source>
        <dbReference type="EMBL" id="GBP72248.1"/>
    </source>
</evidence>
<organism evidence="1 2">
    <name type="scientific">Eumeta variegata</name>
    <name type="common">Bagworm moth</name>
    <name type="synonym">Eumeta japonica</name>
    <dbReference type="NCBI Taxonomy" id="151549"/>
    <lineage>
        <taxon>Eukaryota</taxon>
        <taxon>Metazoa</taxon>
        <taxon>Ecdysozoa</taxon>
        <taxon>Arthropoda</taxon>
        <taxon>Hexapoda</taxon>
        <taxon>Insecta</taxon>
        <taxon>Pterygota</taxon>
        <taxon>Neoptera</taxon>
        <taxon>Endopterygota</taxon>
        <taxon>Lepidoptera</taxon>
        <taxon>Glossata</taxon>
        <taxon>Ditrysia</taxon>
        <taxon>Tineoidea</taxon>
        <taxon>Psychidae</taxon>
        <taxon>Oiketicinae</taxon>
        <taxon>Eumeta</taxon>
    </lineage>
</organism>